<sequence length="351" mass="40012">MLTSGQLQHIVKHSMAYGYLLSQPFSFYVDAYPLHQNEVFEQTDSNLTYGQHNEAVRVLQQKLNYLSYYTKDIDGTFGLYTEHALKQFQKEQSLKPNGQANQETIVAIIKTERNRYLAPLKTIDRTYTIGETGDGIKSIQRALYYFGYYKDSIDGIFGPKTNEALYYFQVDHDLDVKQEINHQVVTALTEKQEEVKPPTVKTTKNQETTQQTTNDQTIHVAQKKAEQETYQSDQLIATAKQYVGTSYAWGGTSPSGFDCSGYINYVFNELGVSIPRTVSDIWNSAQPIEQLSIGDLVFFETYKKGPSHMGIYLGNHNFIHASESKGVSIASMDIDYWQQRYLGAKRIVVEK</sequence>
<dbReference type="InterPro" id="IPR036366">
    <property type="entry name" value="PGBDSf"/>
</dbReference>
<evidence type="ECO:0000259" key="5">
    <source>
        <dbReference type="PROSITE" id="PS51935"/>
    </source>
</evidence>
<dbReference type="EMBL" id="QNRI01000001">
    <property type="protein sequence ID" value="RBP01584.1"/>
    <property type="molecule type" value="Genomic_DNA"/>
</dbReference>
<feature type="domain" description="NlpC/P60" evidence="5">
    <location>
        <begin position="229"/>
        <end position="348"/>
    </location>
</feature>
<dbReference type="PROSITE" id="PS51935">
    <property type="entry name" value="NLPC_P60"/>
    <property type="match status" value="1"/>
</dbReference>
<evidence type="ECO:0000256" key="3">
    <source>
        <dbReference type="ARBA" id="ARBA00022801"/>
    </source>
</evidence>
<dbReference type="Proteomes" id="UP000252254">
    <property type="component" value="Unassembled WGS sequence"/>
</dbReference>
<evidence type="ECO:0000256" key="1">
    <source>
        <dbReference type="ARBA" id="ARBA00007074"/>
    </source>
</evidence>
<dbReference type="RefSeq" id="WP_113866293.1">
    <property type="nucleotide sequence ID" value="NZ_BAABQN010000001.1"/>
</dbReference>
<keyword evidence="3 6" id="KW-0378">Hydrolase</keyword>
<keyword evidence="2" id="KW-0645">Protease</keyword>
<dbReference type="PANTHER" id="PTHR47053">
    <property type="entry name" value="MUREIN DD-ENDOPEPTIDASE MEPH-RELATED"/>
    <property type="match status" value="1"/>
</dbReference>
<evidence type="ECO:0000256" key="4">
    <source>
        <dbReference type="ARBA" id="ARBA00022807"/>
    </source>
</evidence>
<gene>
    <name evidence="6" type="ORF">DES48_101322</name>
</gene>
<dbReference type="GO" id="GO:0006508">
    <property type="term" value="P:proteolysis"/>
    <property type="evidence" value="ECO:0007669"/>
    <property type="project" value="UniProtKB-KW"/>
</dbReference>
<dbReference type="OrthoDB" id="9813368at2"/>
<proteinExistence type="inferred from homology"/>
<keyword evidence="7" id="KW-1185">Reference proteome</keyword>
<dbReference type="PANTHER" id="PTHR47053:SF1">
    <property type="entry name" value="MUREIN DD-ENDOPEPTIDASE MEPH-RELATED"/>
    <property type="match status" value="1"/>
</dbReference>
<organism evidence="6 7">
    <name type="scientific">Paraliobacillus ryukyuensis</name>
    <dbReference type="NCBI Taxonomy" id="200904"/>
    <lineage>
        <taxon>Bacteria</taxon>
        <taxon>Bacillati</taxon>
        <taxon>Bacillota</taxon>
        <taxon>Bacilli</taxon>
        <taxon>Bacillales</taxon>
        <taxon>Bacillaceae</taxon>
        <taxon>Paraliobacillus</taxon>
    </lineage>
</organism>
<dbReference type="InterPro" id="IPR002477">
    <property type="entry name" value="Peptidoglycan-bd-like"/>
</dbReference>
<comment type="similarity">
    <text evidence="1">Belongs to the peptidase C40 family.</text>
</comment>
<dbReference type="InterPro" id="IPR051202">
    <property type="entry name" value="Peptidase_C40"/>
</dbReference>
<dbReference type="SUPFAM" id="SSF54001">
    <property type="entry name" value="Cysteine proteinases"/>
    <property type="match status" value="1"/>
</dbReference>
<evidence type="ECO:0000313" key="7">
    <source>
        <dbReference type="Proteomes" id="UP000252254"/>
    </source>
</evidence>
<dbReference type="STRING" id="200904.GCA_900168775_01788"/>
<comment type="caution">
    <text evidence="6">The sequence shown here is derived from an EMBL/GenBank/DDBJ whole genome shotgun (WGS) entry which is preliminary data.</text>
</comment>
<protein>
    <submittedName>
        <fullName evidence="6">Cell wall-associated NlpC family hydrolase</fullName>
    </submittedName>
</protein>
<dbReference type="Pfam" id="PF00877">
    <property type="entry name" value="NLPC_P60"/>
    <property type="match status" value="1"/>
</dbReference>
<dbReference type="InterPro" id="IPR000064">
    <property type="entry name" value="NLP_P60_dom"/>
</dbReference>
<dbReference type="InterPro" id="IPR036365">
    <property type="entry name" value="PGBD-like_sf"/>
</dbReference>
<accession>A0A366EGS3</accession>
<keyword evidence="4" id="KW-0788">Thiol protease</keyword>
<reference evidence="6 7" key="1">
    <citation type="submission" date="2018-06" db="EMBL/GenBank/DDBJ databases">
        <title>Genomic Encyclopedia of Type Strains, Phase IV (KMG-IV): sequencing the most valuable type-strain genomes for metagenomic binning, comparative biology and taxonomic classification.</title>
        <authorList>
            <person name="Goeker M."/>
        </authorList>
    </citation>
    <scope>NUCLEOTIDE SEQUENCE [LARGE SCALE GENOMIC DNA]</scope>
    <source>
        <strain evidence="6 7">DSM 15140</strain>
    </source>
</reference>
<name>A0A366EGS3_9BACI</name>
<dbReference type="Gene3D" id="3.90.1720.10">
    <property type="entry name" value="endopeptidase domain like (from Nostoc punctiforme)"/>
    <property type="match status" value="1"/>
</dbReference>
<dbReference type="Pfam" id="PF01471">
    <property type="entry name" value="PG_binding_1"/>
    <property type="match status" value="2"/>
</dbReference>
<evidence type="ECO:0000256" key="2">
    <source>
        <dbReference type="ARBA" id="ARBA00022670"/>
    </source>
</evidence>
<dbReference type="GO" id="GO:0008234">
    <property type="term" value="F:cysteine-type peptidase activity"/>
    <property type="evidence" value="ECO:0007669"/>
    <property type="project" value="UniProtKB-KW"/>
</dbReference>
<dbReference type="SUPFAM" id="SSF47090">
    <property type="entry name" value="PGBD-like"/>
    <property type="match status" value="2"/>
</dbReference>
<dbReference type="Gene3D" id="1.10.101.10">
    <property type="entry name" value="PGBD-like superfamily/PGBD"/>
    <property type="match status" value="2"/>
</dbReference>
<evidence type="ECO:0000313" key="6">
    <source>
        <dbReference type="EMBL" id="RBP01584.1"/>
    </source>
</evidence>
<dbReference type="AlphaFoldDB" id="A0A366EGS3"/>
<dbReference type="InterPro" id="IPR038765">
    <property type="entry name" value="Papain-like_cys_pep_sf"/>
</dbReference>